<dbReference type="GO" id="GO:0005794">
    <property type="term" value="C:Golgi apparatus"/>
    <property type="evidence" value="ECO:0007669"/>
    <property type="project" value="TreeGrafter"/>
</dbReference>
<evidence type="ECO:0000256" key="1">
    <source>
        <dbReference type="ARBA" id="ARBA00022441"/>
    </source>
</evidence>
<dbReference type="InterPro" id="IPR011333">
    <property type="entry name" value="SKP1/BTB/POZ_sf"/>
</dbReference>
<dbReference type="PROSITE" id="PS50097">
    <property type="entry name" value="BTB"/>
    <property type="match status" value="1"/>
</dbReference>
<dbReference type="PANTHER" id="PTHR46376">
    <property type="entry name" value="LEUCINE-ZIPPER-LIKE TRANSCRIPTIONAL REGULATOR 1"/>
    <property type="match status" value="1"/>
</dbReference>
<dbReference type="AlphaFoldDB" id="A0AAD9GHP9"/>
<keyword evidence="2" id="KW-0677">Repeat</keyword>
<keyword evidence="1" id="KW-0880">Kelch repeat</keyword>
<dbReference type="CDD" id="cd14733">
    <property type="entry name" value="BACK"/>
    <property type="match status" value="1"/>
</dbReference>
<dbReference type="Gene3D" id="3.30.710.10">
    <property type="entry name" value="Potassium Channel Kv1.1, Chain A"/>
    <property type="match status" value="1"/>
</dbReference>
<keyword evidence="5" id="KW-1185">Reference proteome</keyword>
<evidence type="ECO:0000313" key="5">
    <source>
        <dbReference type="Proteomes" id="UP001195914"/>
    </source>
</evidence>
<dbReference type="InterPro" id="IPR006652">
    <property type="entry name" value="Kelch_1"/>
</dbReference>
<dbReference type="CDD" id="cd18186">
    <property type="entry name" value="BTB_POZ_ZBTB_KLHL-like"/>
    <property type="match status" value="1"/>
</dbReference>
<feature type="domain" description="BTB" evidence="3">
    <location>
        <begin position="373"/>
        <end position="433"/>
    </location>
</feature>
<organism evidence="4 5">
    <name type="scientific">Babesia divergens</name>
    <dbReference type="NCBI Taxonomy" id="32595"/>
    <lineage>
        <taxon>Eukaryota</taxon>
        <taxon>Sar</taxon>
        <taxon>Alveolata</taxon>
        <taxon>Apicomplexa</taxon>
        <taxon>Aconoidasida</taxon>
        <taxon>Piroplasmida</taxon>
        <taxon>Babesiidae</taxon>
        <taxon>Babesia</taxon>
    </lineage>
</organism>
<evidence type="ECO:0000259" key="3">
    <source>
        <dbReference type="PROSITE" id="PS50097"/>
    </source>
</evidence>
<dbReference type="EMBL" id="JAHBMH010000024">
    <property type="protein sequence ID" value="KAK1938684.1"/>
    <property type="molecule type" value="Genomic_DNA"/>
</dbReference>
<dbReference type="PANTHER" id="PTHR46376:SF1">
    <property type="entry name" value="LEUCINE-ZIPPER-LIKE TRANSCRIPTIONAL REGULATOR 1"/>
    <property type="match status" value="1"/>
</dbReference>
<dbReference type="Proteomes" id="UP001195914">
    <property type="component" value="Unassembled WGS sequence"/>
</dbReference>
<accession>A0AAD9GHP9</accession>
<evidence type="ECO:0000256" key="2">
    <source>
        <dbReference type="ARBA" id="ARBA00022737"/>
    </source>
</evidence>
<dbReference type="SUPFAM" id="SSF54695">
    <property type="entry name" value="POZ domain"/>
    <property type="match status" value="1"/>
</dbReference>
<dbReference type="Pfam" id="PF00651">
    <property type="entry name" value="BTB"/>
    <property type="match status" value="1"/>
</dbReference>
<comment type="caution">
    <text evidence="4">The sequence shown here is derived from an EMBL/GenBank/DDBJ whole genome shotgun (WGS) entry which is preliminary data.</text>
</comment>
<gene>
    <name evidence="4" type="ORF">X943_003408</name>
</gene>
<dbReference type="SUPFAM" id="SSF117281">
    <property type="entry name" value="Kelch motif"/>
    <property type="match status" value="2"/>
</dbReference>
<dbReference type="Gene3D" id="1.25.40.420">
    <property type="match status" value="1"/>
</dbReference>
<dbReference type="Pfam" id="PF24681">
    <property type="entry name" value="Kelch_KLHDC2_KLHL20_DRC7"/>
    <property type="match status" value="1"/>
</dbReference>
<dbReference type="InterPro" id="IPR051568">
    <property type="entry name" value="LZTR1/Attractin"/>
</dbReference>
<name>A0AAD9GHP9_BABDI</name>
<evidence type="ECO:0000313" key="4">
    <source>
        <dbReference type="EMBL" id="KAK1938684.1"/>
    </source>
</evidence>
<protein>
    <submittedName>
        <fullName evidence="4">Kelch repeat/BTB/POZ domain containing protein</fullName>
    </submittedName>
</protein>
<dbReference type="InterPro" id="IPR000210">
    <property type="entry name" value="BTB/POZ_dom"/>
</dbReference>
<reference evidence="4" key="1">
    <citation type="journal article" date="2014" name="Nucleic Acids Res.">
        <title>The evolutionary dynamics of variant antigen genes in Babesia reveal a history of genomic innovation underlying host-parasite interaction.</title>
        <authorList>
            <person name="Jackson A.P."/>
            <person name="Otto T.D."/>
            <person name="Darby A."/>
            <person name="Ramaprasad A."/>
            <person name="Xia D."/>
            <person name="Echaide I.E."/>
            <person name="Farber M."/>
            <person name="Gahlot S."/>
            <person name="Gamble J."/>
            <person name="Gupta D."/>
            <person name="Gupta Y."/>
            <person name="Jackson L."/>
            <person name="Malandrin L."/>
            <person name="Malas T.B."/>
            <person name="Moussa E."/>
            <person name="Nair M."/>
            <person name="Reid A.J."/>
            <person name="Sanders M."/>
            <person name="Sharma J."/>
            <person name="Tracey A."/>
            <person name="Quail M.A."/>
            <person name="Weir W."/>
            <person name="Wastling J.M."/>
            <person name="Hall N."/>
            <person name="Willadsen P."/>
            <person name="Lingelbach K."/>
            <person name="Shiels B."/>
            <person name="Tait A."/>
            <person name="Berriman M."/>
            <person name="Allred D.R."/>
            <person name="Pain A."/>
        </authorList>
    </citation>
    <scope>NUCLEOTIDE SEQUENCE</scope>
    <source>
        <strain evidence="4">1802A</strain>
    </source>
</reference>
<sequence length="532" mass="59798">MSCLCTNTFLFHQDISCTPGAPSLRAAHSCDVVGNVLVIFGGWTGKQALADAYAFHTVKRRWLRLNLCVEEISVNVPGSSKKKFNFSLASLTRNNHASSVYRDELFIHGGHDGTEWLADMFAIDVSMLNDAFDNTAPDEAIDVAVRYIQCGGKVPTKRACHTMTRVGDKFYSFGGYDGSQCYNDLECFDPGLCTWTRLSKPNGKKPSPRNAHVMVTDGKVLYMTGGHSGRNHFNDIYTYNIGSHTWTRVDCSGDMYPPAVRGHSACFFNNEIYVFGGYDGDNVFNTLFVYNPYTSAWRRLPITSDLEPICRRQRNSMVAVNGTLYVFGGFNGRVWLNDLHTMQYRSECTRSFDPILSSMSDNIRGYLSNTKYSDVSISVSGKEIPAHKVILSASSPYFDNILSQEDSPEMIELCGWSLDAVMKMLEFIYSSRIRDFHSHTHFKLCEIMGLADACGLEALKDLCQEALVRNMDIDNVCYMLKYSKLYNAELLRQNCFNFIGEHASDVMRTPAFEELSSVPSLVMELAKLSVRQ</sequence>
<proteinExistence type="predicted"/>
<reference evidence="4" key="2">
    <citation type="submission" date="2021-05" db="EMBL/GenBank/DDBJ databases">
        <authorList>
            <person name="Pain A."/>
        </authorList>
    </citation>
    <scope>NUCLEOTIDE SEQUENCE</scope>
    <source>
        <strain evidence="4">1802A</strain>
    </source>
</reference>
<dbReference type="SMART" id="SM00612">
    <property type="entry name" value="Kelch"/>
    <property type="match status" value="3"/>
</dbReference>
<dbReference type="Gene3D" id="2.120.10.80">
    <property type="entry name" value="Kelch-type beta propeller"/>
    <property type="match status" value="2"/>
</dbReference>
<dbReference type="InterPro" id="IPR015915">
    <property type="entry name" value="Kelch-typ_b-propeller"/>
</dbReference>
<dbReference type="Pfam" id="PF01344">
    <property type="entry name" value="Kelch_1"/>
    <property type="match status" value="2"/>
</dbReference>
<dbReference type="SMART" id="SM00225">
    <property type="entry name" value="BTB"/>
    <property type="match status" value="1"/>
</dbReference>